<sequence>MTTSTIAHPTPRQAPQALFPWLISIAAQQWKAWKAARRAVRADELTWNMALQDARVMADLSRAMSATAGQR</sequence>
<dbReference type="AlphaFoldDB" id="A0A014MI65"/>
<gene>
    <name evidence="1" type="ORF">AX13_06575</name>
</gene>
<keyword evidence="2" id="KW-1185">Reference proteome</keyword>
<evidence type="ECO:0000313" key="2">
    <source>
        <dbReference type="Proteomes" id="UP000020766"/>
    </source>
</evidence>
<organism evidence="1 2">
    <name type="scientific">Comamonas aquatica DA1877</name>
    <dbReference type="NCBI Taxonomy" id="1457173"/>
    <lineage>
        <taxon>Bacteria</taxon>
        <taxon>Pseudomonadati</taxon>
        <taxon>Pseudomonadota</taxon>
        <taxon>Betaproteobacteria</taxon>
        <taxon>Burkholderiales</taxon>
        <taxon>Comamonadaceae</taxon>
        <taxon>Comamonas</taxon>
    </lineage>
</organism>
<dbReference type="EMBL" id="JBOK01000002">
    <property type="protein sequence ID" value="EXU81456.1"/>
    <property type="molecule type" value="Genomic_DNA"/>
</dbReference>
<comment type="caution">
    <text evidence="1">The sequence shown here is derived from an EMBL/GenBank/DDBJ whole genome shotgun (WGS) entry which is preliminary data.</text>
</comment>
<dbReference type="STRING" id="225991.MA05_01480"/>
<proteinExistence type="predicted"/>
<name>A0A014MI65_9BURK</name>
<dbReference type="PATRIC" id="fig|1457173.3.peg.319"/>
<reference evidence="1 2" key="1">
    <citation type="submission" date="2014-01" db="EMBL/GenBank/DDBJ databases">
        <title>Interspecies Systems Biology Uncovers Metabolites Affecting C. elegans Gene Expression and Life History Traits.</title>
        <authorList>
            <person name="Watson E."/>
            <person name="Macneil L.T."/>
            <person name="Ritter A.D."/>
            <person name="Yilmaz L.S."/>
            <person name="Rosebrock A.P."/>
            <person name="Caudy A.A."/>
            <person name="Walhout A.J."/>
        </authorList>
    </citation>
    <scope>NUCLEOTIDE SEQUENCE [LARGE SCALE GENOMIC DNA]</scope>
    <source>
        <strain evidence="1 2">DA1877</strain>
    </source>
</reference>
<accession>A0A014MI65</accession>
<evidence type="ECO:0000313" key="1">
    <source>
        <dbReference type="EMBL" id="EXU81456.1"/>
    </source>
</evidence>
<dbReference type="RefSeq" id="WP_043378273.1">
    <property type="nucleotide sequence ID" value="NZ_JBOK01000002.1"/>
</dbReference>
<protein>
    <submittedName>
        <fullName evidence="1">Uncharacterized protein</fullName>
    </submittedName>
</protein>
<dbReference type="Proteomes" id="UP000020766">
    <property type="component" value="Unassembled WGS sequence"/>
</dbReference>